<evidence type="ECO:0008006" key="4">
    <source>
        <dbReference type="Google" id="ProtNLM"/>
    </source>
</evidence>
<dbReference type="Pfam" id="PF06993">
    <property type="entry name" value="DUF1304"/>
    <property type="match status" value="1"/>
</dbReference>
<gene>
    <name evidence="2" type="ORF">BSQ50_05555</name>
</gene>
<keyword evidence="1" id="KW-1133">Transmembrane helix</keyword>
<feature type="transmembrane region" description="Helical" evidence="1">
    <location>
        <begin position="103"/>
        <end position="121"/>
    </location>
</feature>
<evidence type="ECO:0000313" key="2">
    <source>
        <dbReference type="EMBL" id="AUJ32066.1"/>
    </source>
</evidence>
<keyword evidence="1" id="KW-0812">Transmembrane</keyword>
<keyword evidence="1" id="KW-0472">Membrane</keyword>
<dbReference type="PANTHER" id="PTHR38446">
    <property type="entry name" value="BLL0914 PROTEIN"/>
    <property type="match status" value="1"/>
</dbReference>
<dbReference type="RefSeq" id="WP_148126672.1">
    <property type="nucleotide sequence ID" value="NZ_CP018180.1"/>
</dbReference>
<dbReference type="KEGG" id="lng:BSQ50_05555"/>
<dbReference type="InterPro" id="IPR009732">
    <property type="entry name" value="DUF1304"/>
</dbReference>
<dbReference type="PANTHER" id="PTHR38446:SF1">
    <property type="entry name" value="BLL0914 PROTEIN"/>
    <property type="match status" value="1"/>
</dbReference>
<evidence type="ECO:0000313" key="3">
    <source>
        <dbReference type="Proteomes" id="UP000324497"/>
    </source>
</evidence>
<dbReference type="EMBL" id="CP018180">
    <property type="protein sequence ID" value="AUJ32066.1"/>
    <property type="molecule type" value="Genomic_DNA"/>
</dbReference>
<evidence type="ECO:0000256" key="1">
    <source>
        <dbReference type="SAM" id="Phobius"/>
    </source>
</evidence>
<dbReference type="Proteomes" id="UP000324497">
    <property type="component" value="Chromosome"/>
</dbReference>
<protein>
    <recommendedName>
        <fullName evidence="4">DUF1304 domain-containing protein</fullName>
    </recommendedName>
</protein>
<organism evidence="2 3">
    <name type="scientific">Liquorilactobacillus nagelii</name>
    <dbReference type="NCBI Taxonomy" id="82688"/>
    <lineage>
        <taxon>Bacteria</taxon>
        <taxon>Bacillati</taxon>
        <taxon>Bacillota</taxon>
        <taxon>Bacilli</taxon>
        <taxon>Lactobacillales</taxon>
        <taxon>Lactobacillaceae</taxon>
        <taxon>Liquorilactobacillus</taxon>
    </lineage>
</organism>
<sequence>MNIICNILVILVAVEALAIMLIEVFGSSELHAKAFDLSLDYTRMPEARISMSNQGIYNGFLGIGLLLIRFFFPTIITTSGALLFTIFIVVAAVWGWLSAHNVKIFLVQGIPALLATIFLFLS</sequence>
<proteinExistence type="predicted"/>
<name>A0A3Q8D0D8_9LACO</name>
<reference evidence="2 3" key="1">
    <citation type="submission" date="2016-11" db="EMBL/GenBank/DDBJ databases">
        <title>Interaction between Lactobacillus species and yeast in water kefir.</title>
        <authorList>
            <person name="Behr J."/>
            <person name="Xu D."/>
            <person name="Vogel R.F."/>
        </authorList>
    </citation>
    <scope>NUCLEOTIDE SEQUENCE [LARGE SCALE GENOMIC DNA]</scope>
    <source>
        <strain evidence="2 3">TMW 1.1827</strain>
    </source>
</reference>
<feature type="transmembrane region" description="Helical" evidence="1">
    <location>
        <begin position="79"/>
        <end position="97"/>
    </location>
</feature>
<keyword evidence="3" id="KW-1185">Reference proteome</keyword>
<accession>A0A3Q8D0D8</accession>
<dbReference type="AlphaFoldDB" id="A0A3Q8D0D8"/>